<protein>
    <submittedName>
        <fullName evidence="2">Uncharacterized protein</fullName>
    </submittedName>
</protein>
<sequence>MCAALHTLPCEAHDRCSPGARCLQPLRLHSLHRRSCCKEARRAARRLTGVCEPGRGPVGKHLFPPTPRPAGAPPPTPASPWARLSTVPGRPGRASAEVINRPFRDGTPDLHAEARGRYRTSASFVRRGKDKQAVWKYTGPVIKRGAAGEPRSSAHHSRLITAPPERRAEGPRLGQRGHGRPPLRRRRPRRVLYQYEHFNKLISKQGLGTASLSSHTPRFGVKCRFRGDGGAEGQPLPAASSAAPLHLIKSNHQLNRK</sequence>
<keyword evidence="3" id="KW-1185">Reference proteome</keyword>
<feature type="compositionally biased region" description="Basic residues" evidence="1">
    <location>
        <begin position="175"/>
        <end position="189"/>
    </location>
</feature>
<name>A0AAD7SDB0_9TELE</name>
<dbReference type="Proteomes" id="UP001221898">
    <property type="component" value="Unassembled WGS sequence"/>
</dbReference>
<feature type="compositionally biased region" description="Low complexity" evidence="1">
    <location>
        <begin position="235"/>
        <end position="245"/>
    </location>
</feature>
<feature type="region of interest" description="Disordered" evidence="1">
    <location>
        <begin position="144"/>
        <end position="189"/>
    </location>
</feature>
<evidence type="ECO:0000313" key="3">
    <source>
        <dbReference type="Proteomes" id="UP001221898"/>
    </source>
</evidence>
<evidence type="ECO:0000313" key="2">
    <source>
        <dbReference type="EMBL" id="KAJ8400479.1"/>
    </source>
</evidence>
<organism evidence="2 3">
    <name type="scientific">Aldrovandia affinis</name>
    <dbReference type="NCBI Taxonomy" id="143900"/>
    <lineage>
        <taxon>Eukaryota</taxon>
        <taxon>Metazoa</taxon>
        <taxon>Chordata</taxon>
        <taxon>Craniata</taxon>
        <taxon>Vertebrata</taxon>
        <taxon>Euteleostomi</taxon>
        <taxon>Actinopterygii</taxon>
        <taxon>Neopterygii</taxon>
        <taxon>Teleostei</taxon>
        <taxon>Notacanthiformes</taxon>
        <taxon>Halosauridae</taxon>
        <taxon>Aldrovandia</taxon>
    </lineage>
</organism>
<reference evidence="2" key="1">
    <citation type="journal article" date="2023" name="Science">
        <title>Genome structures resolve the early diversification of teleost fishes.</title>
        <authorList>
            <person name="Parey E."/>
            <person name="Louis A."/>
            <person name="Montfort J."/>
            <person name="Bouchez O."/>
            <person name="Roques C."/>
            <person name="Iampietro C."/>
            <person name="Lluch J."/>
            <person name="Castinel A."/>
            <person name="Donnadieu C."/>
            <person name="Desvignes T."/>
            <person name="Floi Bucao C."/>
            <person name="Jouanno E."/>
            <person name="Wen M."/>
            <person name="Mejri S."/>
            <person name="Dirks R."/>
            <person name="Jansen H."/>
            <person name="Henkel C."/>
            <person name="Chen W.J."/>
            <person name="Zahm M."/>
            <person name="Cabau C."/>
            <person name="Klopp C."/>
            <person name="Thompson A.W."/>
            <person name="Robinson-Rechavi M."/>
            <person name="Braasch I."/>
            <person name="Lecointre G."/>
            <person name="Bobe J."/>
            <person name="Postlethwait J.H."/>
            <person name="Berthelot C."/>
            <person name="Roest Crollius H."/>
            <person name="Guiguen Y."/>
        </authorList>
    </citation>
    <scope>NUCLEOTIDE SEQUENCE</scope>
    <source>
        <strain evidence="2">NC1722</strain>
    </source>
</reference>
<dbReference type="AlphaFoldDB" id="A0AAD7SDB0"/>
<accession>A0AAD7SDB0</accession>
<feature type="region of interest" description="Disordered" evidence="1">
    <location>
        <begin position="229"/>
        <end position="257"/>
    </location>
</feature>
<dbReference type="EMBL" id="JAINUG010000076">
    <property type="protein sequence ID" value="KAJ8400479.1"/>
    <property type="molecule type" value="Genomic_DNA"/>
</dbReference>
<proteinExistence type="predicted"/>
<gene>
    <name evidence="2" type="ORF">AAFF_G00396030</name>
</gene>
<comment type="caution">
    <text evidence="2">The sequence shown here is derived from an EMBL/GenBank/DDBJ whole genome shotgun (WGS) entry which is preliminary data.</text>
</comment>
<evidence type="ECO:0000256" key="1">
    <source>
        <dbReference type="SAM" id="MobiDB-lite"/>
    </source>
</evidence>